<keyword evidence="3" id="KW-0479">Metal-binding</keyword>
<sequence length="357" mass="40062">MHLVRLYLALVVAGALWQLGVGARTGESESEERFIGWKGESYRPDRVDAAAPNGTNDSKRPWIQVVSWKPRAAIYHNFLSDRECKHILDLAKGQMQRSQVVGKETINDIRTSYGTFLRRNYDPVIAAIEQRVSMWSQLPISHQEDLQVLRYGPSHKYGPHLDGLKRAATMLMYLVEPEEGGETTFTNSEWAHPEIGKALDPTFSSCAKGHVAMKPKRGDALLFFDRLPDLQTEDPRTMHTACPVIKGVKWNAVKWIHDTVYDPKSWEEAKAGWAPPTPDPGWCDDFNAGCADWAASGECEKNPGYMIGEGGQPGQCRKVCKACRVCERDDKACLSENRKKAGFGEFDEAEFKFPPGF</sequence>
<dbReference type="GO" id="GO:0004656">
    <property type="term" value="F:procollagen-proline 4-dioxygenase activity"/>
    <property type="evidence" value="ECO:0007669"/>
    <property type="project" value="UniProtKB-EC"/>
</dbReference>
<organism evidence="10 11">
    <name type="scientific">Edaphochlamys debaryana</name>
    <dbReference type="NCBI Taxonomy" id="47281"/>
    <lineage>
        <taxon>Eukaryota</taxon>
        <taxon>Viridiplantae</taxon>
        <taxon>Chlorophyta</taxon>
        <taxon>core chlorophytes</taxon>
        <taxon>Chlorophyceae</taxon>
        <taxon>CS clade</taxon>
        <taxon>Chlamydomonadales</taxon>
        <taxon>Chlamydomonadales incertae sedis</taxon>
        <taxon>Edaphochlamys</taxon>
    </lineage>
</organism>
<comment type="subcellular location">
    <subcellularLocation>
        <location evidence="2">Endoplasmic reticulum membrane</location>
        <topology evidence="2">Single-pass type II membrane protein</topology>
    </subcellularLocation>
</comment>
<dbReference type="PROSITE" id="PS51471">
    <property type="entry name" value="FE2OG_OXY"/>
    <property type="match status" value="1"/>
</dbReference>
<evidence type="ECO:0000313" key="10">
    <source>
        <dbReference type="EMBL" id="KAG2495661.1"/>
    </source>
</evidence>
<reference evidence="10" key="1">
    <citation type="journal article" date="2020" name="bioRxiv">
        <title>Comparative genomics of Chlamydomonas.</title>
        <authorList>
            <person name="Craig R.J."/>
            <person name="Hasan A.R."/>
            <person name="Ness R.W."/>
            <person name="Keightley P.D."/>
        </authorList>
    </citation>
    <scope>NUCLEOTIDE SEQUENCE</scope>
    <source>
        <strain evidence="10">CCAP 11/70</strain>
    </source>
</reference>
<feature type="signal peptide" evidence="8">
    <location>
        <begin position="1"/>
        <end position="22"/>
    </location>
</feature>
<dbReference type="GO" id="GO:0005789">
    <property type="term" value="C:endoplasmic reticulum membrane"/>
    <property type="evidence" value="ECO:0007669"/>
    <property type="project" value="UniProtKB-SubCell"/>
</dbReference>
<feature type="chain" id="PRO_5032791738" description="Fe2OG dioxygenase domain-containing protein" evidence="8">
    <location>
        <begin position="23"/>
        <end position="357"/>
    </location>
</feature>
<evidence type="ECO:0000256" key="1">
    <source>
        <dbReference type="ARBA" id="ARBA00001961"/>
    </source>
</evidence>
<dbReference type="Proteomes" id="UP000612055">
    <property type="component" value="Unassembled WGS sequence"/>
</dbReference>
<dbReference type="OrthoDB" id="420380at2759"/>
<evidence type="ECO:0000256" key="5">
    <source>
        <dbReference type="ARBA" id="ARBA00023002"/>
    </source>
</evidence>
<comment type="caution">
    <text evidence="10">The sequence shown here is derived from an EMBL/GenBank/DDBJ whole genome shotgun (WGS) entry which is preliminary data.</text>
</comment>
<evidence type="ECO:0000259" key="9">
    <source>
        <dbReference type="PROSITE" id="PS51471"/>
    </source>
</evidence>
<keyword evidence="4" id="KW-0223">Dioxygenase</keyword>
<comment type="cofactor">
    <cofactor evidence="1">
        <name>L-ascorbate</name>
        <dbReference type="ChEBI" id="CHEBI:38290"/>
    </cofactor>
</comment>
<dbReference type="GO" id="GO:0005506">
    <property type="term" value="F:iron ion binding"/>
    <property type="evidence" value="ECO:0007669"/>
    <property type="project" value="InterPro"/>
</dbReference>
<dbReference type="SMART" id="SM00702">
    <property type="entry name" value="P4Hc"/>
    <property type="match status" value="1"/>
</dbReference>
<evidence type="ECO:0000256" key="2">
    <source>
        <dbReference type="ARBA" id="ARBA00004648"/>
    </source>
</evidence>
<dbReference type="EMBL" id="JAEHOE010000023">
    <property type="protein sequence ID" value="KAG2495661.1"/>
    <property type="molecule type" value="Genomic_DNA"/>
</dbReference>
<evidence type="ECO:0000256" key="7">
    <source>
        <dbReference type="ARBA" id="ARBA00049169"/>
    </source>
</evidence>
<dbReference type="GO" id="GO:0031418">
    <property type="term" value="F:L-ascorbic acid binding"/>
    <property type="evidence" value="ECO:0007669"/>
    <property type="project" value="InterPro"/>
</dbReference>
<evidence type="ECO:0000313" key="11">
    <source>
        <dbReference type="Proteomes" id="UP000612055"/>
    </source>
</evidence>
<comment type="catalytic activity">
    <reaction evidence="7">
        <text>L-prolyl-[collagen] + 2-oxoglutarate + O2 = trans-4-hydroxy-L-prolyl-[collagen] + succinate + CO2</text>
        <dbReference type="Rhea" id="RHEA:18945"/>
        <dbReference type="Rhea" id="RHEA-COMP:11676"/>
        <dbReference type="Rhea" id="RHEA-COMP:11680"/>
        <dbReference type="ChEBI" id="CHEBI:15379"/>
        <dbReference type="ChEBI" id="CHEBI:16526"/>
        <dbReference type="ChEBI" id="CHEBI:16810"/>
        <dbReference type="ChEBI" id="CHEBI:30031"/>
        <dbReference type="ChEBI" id="CHEBI:50342"/>
        <dbReference type="ChEBI" id="CHEBI:61965"/>
        <dbReference type="EC" id="1.14.11.2"/>
    </reaction>
</comment>
<keyword evidence="6" id="KW-0408">Iron</keyword>
<dbReference type="InterPro" id="IPR006620">
    <property type="entry name" value="Pro_4_hyd_alph"/>
</dbReference>
<name>A0A835Y469_9CHLO</name>
<gene>
    <name evidence="10" type="ORF">HYH03_006261</name>
</gene>
<dbReference type="AlphaFoldDB" id="A0A835Y469"/>
<keyword evidence="11" id="KW-1185">Reference proteome</keyword>
<evidence type="ECO:0000256" key="3">
    <source>
        <dbReference type="ARBA" id="ARBA00022723"/>
    </source>
</evidence>
<proteinExistence type="predicted"/>
<accession>A0A835Y469</accession>
<evidence type="ECO:0000256" key="4">
    <source>
        <dbReference type="ARBA" id="ARBA00022964"/>
    </source>
</evidence>
<evidence type="ECO:0000256" key="8">
    <source>
        <dbReference type="SAM" id="SignalP"/>
    </source>
</evidence>
<dbReference type="InterPro" id="IPR044862">
    <property type="entry name" value="Pro_4_hyd_alph_FE2OG_OXY"/>
</dbReference>
<dbReference type="InterPro" id="IPR045054">
    <property type="entry name" value="P4HA-like"/>
</dbReference>
<dbReference type="PANTHER" id="PTHR10869:SF238">
    <property type="entry name" value="PROLYL 4-HYDROXYLASE 6-RELATED"/>
    <property type="match status" value="1"/>
</dbReference>
<feature type="domain" description="Fe2OG dioxygenase" evidence="9">
    <location>
        <begin position="142"/>
        <end position="258"/>
    </location>
</feature>
<dbReference type="Pfam" id="PF13640">
    <property type="entry name" value="2OG-FeII_Oxy_3"/>
    <property type="match status" value="1"/>
</dbReference>
<dbReference type="PANTHER" id="PTHR10869">
    <property type="entry name" value="PROLYL 4-HYDROXYLASE ALPHA SUBUNIT"/>
    <property type="match status" value="1"/>
</dbReference>
<protein>
    <recommendedName>
        <fullName evidence="9">Fe2OG dioxygenase domain-containing protein</fullName>
    </recommendedName>
</protein>
<evidence type="ECO:0000256" key="6">
    <source>
        <dbReference type="ARBA" id="ARBA00023004"/>
    </source>
</evidence>
<keyword evidence="8" id="KW-0732">Signal</keyword>
<dbReference type="InterPro" id="IPR005123">
    <property type="entry name" value="Oxoglu/Fe-dep_dioxygenase_dom"/>
</dbReference>
<dbReference type="Gene3D" id="2.60.120.620">
    <property type="entry name" value="q2cbj1_9rhob like domain"/>
    <property type="match status" value="1"/>
</dbReference>
<keyword evidence="5" id="KW-0560">Oxidoreductase</keyword>